<dbReference type="Pfam" id="PF04189">
    <property type="entry name" value="Gcd10p"/>
    <property type="match status" value="1"/>
</dbReference>
<accession>A0A9W8AXQ9</accession>
<comment type="subcellular location">
    <subcellularLocation>
        <location evidence="1">Nucleus</location>
    </subcellularLocation>
</comment>
<comment type="similarity">
    <text evidence="2">Belongs to the TRM6/GCD10 family.</text>
</comment>
<feature type="region of interest" description="Disordered" evidence="7">
    <location>
        <begin position="412"/>
        <end position="458"/>
    </location>
</feature>
<evidence type="ECO:0000256" key="1">
    <source>
        <dbReference type="ARBA" id="ARBA00004123"/>
    </source>
</evidence>
<name>A0A9W8AXQ9_9FUNG</name>
<dbReference type="AlphaFoldDB" id="A0A9W8AXQ9"/>
<keyword evidence="9" id="KW-1185">Reference proteome</keyword>
<dbReference type="GO" id="GO:0030488">
    <property type="term" value="P:tRNA methylation"/>
    <property type="evidence" value="ECO:0007669"/>
    <property type="project" value="InterPro"/>
</dbReference>
<dbReference type="InterPro" id="IPR017423">
    <property type="entry name" value="TRM6"/>
</dbReference>
<evidence type="ECO:0000256" key="2">
    <source>
        <dbReference type="ARBA" id="ARBA00008320"/>
    </source>
</evidence>
<dbReference type="PANTHER" id="PTHR12945">
    <property type="entry name" value="TRANSLATION INITIATION FACTOR EIF3-RELATED"/>
    <property type="match status" value="1"/>
</dbReference>
<keyword evidence="4" id="KW-0819">tRNA processing</keyword>
<dbReference type="PANTHER" id="PTHR12945:SF0">
    <property type="entry name" value="TRNA (ADENINE(58)-N(1))-METHYLTRANSFERASE NON-CATALYTIC SUBUNIT TRM6"/>
    <property type="match status" value="1"/>
</dbReference>
<protein>
    <recommendedName>
        <fullName evidence="3">tRNA (adenine(58)-N(1))-methyltransferase non-catalytic subunit TRM6</fullName>
    </recommendedName>
    <alternativeName>
        <fullName evidence="6">tRNA(m1A58)-methyltransferase subunit TRM6</fullName>
    </alternativeName>
</protein>
<gene>
    <name evidence="8" type="primary">TRM6</name>
    <name evidence="8" type="ORF">IWQ62_001547</name>
</gene>
<evidence type="ECO:0000256" key="6">
    <source>
        <dbReference type="ARBA" id="ARBA00032319"/>
    </source>
</evidence>
<dbReference type="Proteomes" id="UP001150925">
    <property type="component" value="Unassembled WGS sequence"/>
</dbReference>
<dbReference type="Gene3D" id="3.10.330.20">
    <property type="match status" value="1"/>
</dbReference>
<evidence type="ECO:0000256" key="5">
    <source>
        <dbReference type="ARBA" id="ARBA00023242"/>
    </source>
</evidence>
<dbReference type="GO" id="GO:0005634">
    <property type="term" value="C:nucleus"/>
    <property type="evidence" value="ECO:0007669"/>
    <property type="project" value="UniProtKB-SubCell"/>
</dbReference>
<evidence type="ECO:0000256" key="4">
    <source>
        <dbReference type="ARBA" id="ARBA00022694"/>
    </source>
</evidence>
<keyword evidence="5" id="KW-0539">Nucleus</keyword>
<dbReference type="Gene3D" id="3.40.50.150">
    <property type="entry name" value="Vaccinia Virus protein VP39"/>
    <property type="match status" value="1"/>
</dbReference>
<evidence type="ECO:0000256" key="3">
    <source>
        <dbReference type="ARBA" id="ARBA00021704"/>
    </source>
</evidence>
<comment type="caution">
    <text evidence="8">The sequence shown here is derived from an EMBL/GenBank/DDBJ whole genome shotgun (WGS) entry which is preliminary data.</text>
</comment>
<evidence type="ECO:0000256" key="7">
    <source>
        <dbReference type="SAM" id="MobiDB-lite"/>
    </source>
</evidence>
<proteinExistence type="inferred from homology"/>
<evidence type="ECO:0000313" key="9">
    <source>
        <dbReference type="Proteomes" id="UP001150925"/>
    </source>
</evidence>
<dbReference type="EMBL" id="JANBPY010000256">
    <property type="protein sequence ID" value="KAJ1967939.1"/>
    <property type="molecule type" value="Genomic_DNA"/>
</dbReference>
<feature type="compositionally biased region" description="Polar residues" evidence="7">
    <location>
        <begin position="430"/>
        <end position="451"/>
    </location>
</feature>
<dbReference type="InterPro" id="IPR029063">
    <property type="entry name" value="SAM-dependent_MTases_sf"/>
</dbReference>
<organism evidence="8 9">
    <name type="scientific">Dispira parvispora</name>
    <dbReference type="NCBI Taxonomy" id="1520584"/>
    <lineage>
        <taxon>Eukaryota</taxon>
        <taxon>Fungi</taxon>
        <taxon>Fungi incertae sedis</taxon>
        <taxon>Zoopagomycota</taxon>
        <taxon>Kickxellomycotina</taxon>
        <taxon>Dimargaritomycetes</taxon>
        <taxon>Dimargaritales</taxon>
        <taxon>Dimargaritaceae</taxon>
        <taxon>Dispira</taxon>
    </lineage>
</organism>
<reference evidence="8" key="1">
    <citation type="submission" date="2022-07" db="EMBL/GenBank/DDBJ databases">
        <title>Phylogenomic reconstructions and comparative analyses of Kickxellomycotina fungi.</title>
        <authorList>
            <person name="Reynolds N.K."/>
            <person name="Stajich J.E."/>
            <person name="Barry K."/>
            <person name="Grigoriev I.V."/>
            <person name="Crous P."/>
            <person name="Smith M.E."/>
        </authorList>
    </citation>
    <scope>NUCLEOTIDE SEQUENCE</scope>
    <source>
        <strain evidence="8">RSA 1196</strain>
    </source>
</reference>
<dbReference type="GO" id="GO:0031515">
    <property type="term" value="C:tRNA (m1A) methyltransferase complex"/>
    <property type="evidence" value="ECO:0007669"/>
    <property type="project" value="InterPro"/>
</dbReference>
<dbReference type="OrthoDB" id="10254665at2759"/>
<evidence type="ECO:0000313" key="8">
    <source>
        <dbReference type="EMBL" id="KAJ1967939.1"/>
    </source>
</evidence>
<sequence length="458" mass="51763">MATNTVPQEGHLVRAHQFVLIQLTSGNYKTVQLKPGSTVELGKFGAFQTDDIIGKPFGVTYEVYEKKRIRPYRAADLSAVEETEATNRDILDDPNGQKLSHQEIEQLKQSSIEGEVNHEQLVEKVVENNKHFEKKTEFSKAKYIQRKKKKFFKLFTVVEPTLYNVCDYFFQKNPTKTRDIRVDTLSQMVTYANISAYSRTLVVDDTHGLLLCAALTRSTVHSQVLALMEGDSPSFEILKLMNFPPETLDRLHYLSWNRMSKDEAAFFDERDTSKMDDKELRGHERRRKTYEKLLASQSLLAAGDFDALLIASQYDPVSILKELVPYVGGSRPIVVYSPSKEPLIMAAAYMKTSPDFINPQITESWMREYQVLPGRTHPLMVMSAGGGFLLTAIRVYDSPEAVPIFSTPRLAPCRPSRTGRLPPPRKIAEKSTSSPSAKVPSESENSTSAMTMETEESK</sequence>